<feature type="domain" description="HTH araC/xylS-type" evidence="4">
    <location>
        <begin position="255"/>
        <end position="352"/>
    </location>
</feature>
<dbReference type="InterPro" id="IPR018062">
    <property type="entry name" value="HTH_AraC-typ_CS"/>
</dbReference>
<dbReference type="InterPro" id="IPR009057">
    <property type="entry name" value="Homeodomain-like_sf"/>
</dbReference>
<sequence>MNLTKWLQYLKPNFKLYKDGFFECPYLANSPQMMIKSAIKTPTSKHVAAEQAIYRNNPFTKGVMRYREIETGFWITASNIDFKQNALIKTIYDEDFVSDYYTLTFTFFESQIKLQNTFEDKVPFYNKYWGFKKPATVVGAYFYKGSKCKFYIFSFSKEWIKNNLPFEELDREVPFKKFLVSNKGFITYQDIVPEAEKLSAEIWQSLESFNNNVFSKTILKSQSLNLVSTFFKNAFADERKQNYEVKDAIDYKKIAHCERLITANLTIPFLGIDAVAKAVNLSSTKLKMDFKLVYGTSMLQYNIDKKMNLAMQLIINTEMQIKNITQEVGYDSHSKFTATFKKKFGKLPSEVR</sequence>
<keyword evidence="1" id="KW-0805">Transcription regulation</keyword>
<dbReference type="InterPro" id="IPR018060">
    <property type="entry name" value="HTH_AraC"/>
</dbReference>
<proteinExistence type="predicted"/>
<dbReference type="Pfam" id="PF12833">
    <property type="entry name" value="HTH_18"/>
    <property type="match status" value="1"/>
</dbReference>
<dbReference type="AlphaFoldDB" id="A0A1M5IK47"/>
<dbReference type="PROSITE" id="PS00041">
    <property type="entry name" value="HTH_ARAC_FAMILY_1"/>
    <property type="match status" value="1"/>
</dbReference>
<dbReference type="SUPFAM" id="SSF46689">
    <property type="entry name" value="Homeodomain-like"/>
    <property type="match status" value="1"/>
</dbReference>
<evidence type="ECO:0000313" key="5">
    <source>
        <dbReference type="EMBL" id="SHG28734.1"/>
    </source>
</evidence>
<reference evidence="6" key="1">
    <citation type="submission" date="2016-11" db="EMBL/GenBank/DDBJ databases">
        <authorList>
            <person name="Varghese N."/>
            <person name="Submissions S."/>
        </authorList>
    </citation>
    <scope>NUCLEOTIDE SEQUENCE [LARGE SCALE GENOMIC DNA]</scope>
    <source>
        <strain evidence="6">DSM 19741</strain>
    </source>
</reference>
<dbReference type="Gene3D" id="1.10.10.60">
    <property type="entry name" value="Homeodomain-like"/>
    <property type="match status" value="1"/>
</dbReference>
<gene>
    <name evidence="5" type="ORF">SAMN05444396_107118</name>
</gene>
<evidence type="ECO:0000313" key="6">
    <source>
        <dbReference type="Proteomes" id="UP000184036"/>
    </source>
</evidence>
<keyword evidence="6" id="KW-1185">Reference proteome</keyword>
<dbReference type="PRINTS" id="PR00032">
    <property type="entry name" value="HTHARAC"/>
</dbReference>
<keyword evidence="3" id="KW-0804">Transcription</keyword>
<evidence type="ECO:0000256" key="2">
    <source>
        <dbReference type="ARBA" id="ARBA00023125"/>
    </source>
</evidence>
<evidence type="ECO:0000256" key="3">
    <source>
        <dbReference type="ARBA" id="ARBA00023163"/>
    </source>
</evidence>
<dbReference type="STRING" id="271157.SAMN05444396_107118"/>
<organism evidence="5 6">
    <name type="scientific">Flavobacterium segetis</name>
    <dbReference type="NCBI Taxonomy" id="271157"/>
    <lineage>
        <taxon>Bacteria</taxon>
        <taxon>Pseudomonadati</taxon>
        <taxon>Bacteroidota</taxon>
        <taxon>Flavobacteriia</taxon>
        <taxon>Flavobacteriales</taxon>
        <taxon>Flavobacteriaceae</taxon>
        <taxon>Flavobacterium</taxon>
    </lineage>
</organism>
<accession>A0A1M5IK47</accession>
<dbReference type="GO" id="GO:0043565">
    <property type="term" value="F:sequence-specific DNA binding"/>
    <property type="evidence" value="ECO:0007669"/>
    <property type="project" value="InterPro"/>
</dbReference>
<dbReference type="InterPro" id="IPR053142">
    <property type="entry name" value="PchR_regulatory_protein"/>
</dbReference>
<dbReference type="PANTHER" id="PTHR47893:SF1">
    <property type="entry name" value="REGULATORY PROTEIN PCHR"/>
    <property type="match status" value="1"/>
</dbReference>
<dbReference type="PROSITE" id="PS01124">
    <property type="entry name" value="HTH_ARAC_FAMILY_2"/>
    <property type="match status" value="1"/>
</dbReference>
<dbReference type="GO" id="GO:0003700">
    <property type="term" value="F:DNA-binding transcription factor activity"/>
    <property type="evidence" value="ECO:0007669"/>
    <property type="project" value="InterPro"/>
</dbReference>
<dbReference type="SMART" id="SM00342">
    <property type="entry name" value="HTH_ARAC"/>
    <property type="match status" value="1"/>
</dbReference>
<dbReference type="OrthoDB" id="1156172at2"/>
<evidence type="ECO:0000256" key="1">
    <source>
        <dbReference type="ARBA" id="ARBA00023015"/>
    </source>
</evidence>
<dbReference type="InterPro" id="IPR020449">
    <property type="entry name" value="Tscrpt_reg_AraC-type_HTH"/>
</dbReference>
<dbReference type="PANTHER" id="PTHR47893">
    <property type="entry name" value="REGULATORY PROTEIN PCHR"/>
    <property type="match status" value="1"/>
</dbReference>
<evidence type="ECO:0000259" key="4">
    <source>
        <dbReference type="PROSITE" id="PS01124"/>
    </source>
</evidence>
<dbReference type="RefSeq" id="WP_072992360.1">
    <property type="nucleotide sequence ID" value="NZ_FQWE01000007.1"/>
</dbReference>
<protein>
    <submittedName>
        <fullName evidence="5">AraC-type DNA-binding protein</fullName>
    </submittedName>
</protein>
<dbReference type="EMBL" id="FQWE01000007">
    <property type="protein sequence ID" value="SHG28734.1"/>
    <property type="molecule type" value="Genomic_DNA"/>
</dbReference>
<keyword evidence="2 5" id="KW-0238">DNA-binding</keyword>
<name>A0A1M5IK47_9FLAO</name>
<dbReference type="Proteomes" id="UP000184036">
    <property type="component" value="Unassembled WGS sequence"/>
</dbReference>